<evidence type="ECO:0000313" key="10">
    <source>
        <dbReference type="Proteomes" id="UP000615326"/>
    </source>
</evidence>
<dbReference type="Pfam" id="PF02119">
    <property type="entry name" value="FlgI"/>
    <property type="match status" value="1"/>
</dbReference>
<dbReference type="Proteomes" id="UP000615326">
    <property type="component" value="Unassembled WGS sequence"/>
</dbReference>
<evidence type="ECO:0000313" key="9">
    <source>
        <dbReference type="EMBL" id="NHO31046.1"/>
    </source>
</evidence>
<comment type="caution">
    <text evidence="9">The sequence shown here is derived from an EMBL/GenBank/DDBJ whole genome shotgun (WGS) entry which is preliminary data.</text>
</comment>
<evidence type="ECO:0000256" key="6">
    <source>
        <dbReference type="ARBA" id="ARBA00023143"/>
    </source>
</evidence>
<accession>A0ABX0K7R6</accession>
<evidence type="ECO:0000256" key="5">
    <source>
        <dbReference type="ARBA" id="ARBA00022764"/>
    </source>
</evidence>
<evidence type="ECO:0000256" key="4">
    <source>
        <dbReference type="ARBA" id="ARBA00022729"/>
    </source>
</evidence>
<comment type="similarity">
    <text evidence="8">Belongs to the FlgI family.</text>
</comment>
<keyword evidence="9" id="KW-0282">Flagellum</keyword>
<keyword evidence="10" id="KW-1185">Reference proteome</keyword>
<dbReference type="PANTHER" id="PTHR30381:SF0">
    <property type="entry name" value="FLAGELLAR P-RING PROTEIN"/>
    <property type="match status" value="1"/>
</dbReference>
<evidence type="ECO:0000256" key="8">
    <source>
        <dbReference type="HAMAP-Rule" id="MF_00416"/>
    </source>
</evidence>
<dbReference type="NCBIfam" id="NF003676">
    <property type="entry name" value="PRK05303.1"/>
    <property type="match status" value="1"/>
</dbReference>
<keyword evidence="5" id="KW-0574">Periplasm</keyword>
<organism evidence="9 10">
    <name type="scientific">Acetobacter fallax</name>
    <dbReference type="NCBI Taxonomy" id="1737473"/>
    <lineage>
        <taxon>Bacteria</taxon>
        <taxon>Pseudomonadati</taxon>
        <taxon>Pseudomonadota</taxon>
        <taxon>Alphaproteobacteria</taxon>
        <taxon>Acetobacterales</taxon>
        <taxon>Acetobacteraceae</taxon>
        <taxon>Acetobacter</taxon>
    </lineage>
</organism>
<proteinExistence type="inferred from homology"/>
<feature type="chain" id="PRO_5044901786" description="Flagellar P-ring protein" evidence="8">
    <location>
        <begin position="33"/>
        <end position="378"/>
    </location>
</feature>
<dbReference type="InterPro" id="IPR001782">
    <property type="entry name" value="Flag_FlgI"/>
</dbReference>
<gene>
    <name evidence="8 9" type="primary">flgI</name>
    <name evidence="9" type="ORF">GOB84_00430</name>
</gene>
<keyword evidence="4 8" id="KW-0732">Signal</keyword>
<comment type="subunit">
    <text evidence="8">The basal body constitutes a major portion of the flagellar organelle and consists of four rings (L,P,S, and M) mounted on a central rod.</text>
</comment>
<name>A0ABX0K7R6_9PROT</name>
<feature type="signal peptide" evidence="8">
    <location>
        <begin position="1"/>
        <end position="32"/>
    </location>
</feature>
<evidence type="ECO:0000256" key="1">
    <source>
        <dbReference type="ARBA" id="ARBA00002591"/>
    </source>
</evidence>
<dbReference type="EMBL" id="WOSW01000001">
    <property type="protein sequence ID" value="NHO31046.1"/>
    <property type="molecule type" value="Genomic_DNA"/>
</dbReference>
<sequence precursor="true">MQTAAFRRLVSALLASLLITISMASTISPAYASRVRIKDIADFEGVRTNQLIGYGLVVGLHGTGDKLTNVLFTRETLISMLNRLGVNIRDREIQLQTHDVAAVMVTADLPAFAHGGGRIDVTVSATGDATDLTGGTLLVTPLMAADGEVYAVAQGSLATNAFSARGAAASIVHNIPTNGHIANGAVVEREVPLDLVDRKLQHLSLRNPDFTTATRVAQAINSSLGRNIAHVEDPRTVALDLSNIDRMEALYRIGDLLVEPDTLAKVVVDDASGTIVIGNDVRISTVAIAQGNLTIQVTETPQVSQPGPMSSGTTTIAPRTNINVNNGNSAKLGILHNGPALSDLVSGLNALGVGPRDMISILQAIKADGALQADLEVR</sequence>
<dbReference type="HAMAP" id="MF_00416">
    <property type="entry name" value="FlgI"/>
    <property type="match status" value="1"/>
</dbReference>
<keyword evidence="9" id="KW-0969">Cilium</keyword>
<protein>
    <recommendedName>
        <fullName evidence="3 8">Flagellar P-ring protein</fullName>
    </recommendedName>
    <alternativeName>
        <fullName evidence="7 8">Basal body P-ring protein</fullName>
    </alternativeName>
</protein>
<comment type="function">
    <text evidence="1 8">Assembles around the rod to form the L-ring and probably protects the motor/basal body from shearing forces during rotation.</text>
</comment>
<dbReference type="PRINTS" id="PR01010">
    <property type="entry name" value="FLGPRINGFLGI"/>
</dbReference>
<evidence type="ECO:0000256" key="3">
    <source>
        <dbReference type="ARBA" id="ARBA00019515"/>
    </source>
</evidence>
<dbReference type="PANTHER" id="PTHR30381">
    <property type="entry name" value="FLAGELLAR P-RING PERIPLASMIC PROTEIN FLGI"/>
    <property type="match status" value="1"/>
</dbReference>
<evidence type="ECO:0000256" key="7">
    <source>
        <dbReference type="ARBA" id="ARBA00032344"/>
    </source>
</evidence>
<keyword evidence="9" id="KW-0966">Cell projection</keyword>
<reference evidence="9 10" key="1">
    <citation type="journal article" date="2020" name="Int. J. Syst. Evol. Microbiol.">
        <title>Novel acetic acid bacteria from cider fermentations: Acetobacter conturbans sp. nov. and Acetobacter fallax sp. nov.</title>
        <authorList>
            <person name="Sombolestani A.S."/>
            <person name="Cleenwerck I."/>
            <person name="Cnockaert M."/>
            <person name="Borremans W."/>
            <person name="Wieme A.D."/>
            <person name="De Vuyst L."/>
            <person name="Vandamme P."/>
        </authorList>
    </citation>
    <scope>NUCLEOTIDE SEQUENCE [LARGE SCALE GENOMIC DNA]</scope>
    <source>
        <strain evidence="9 10">LMG 1637</strain>
    </source>
</reference>
<keyword evidence="6 8" id="KW-0975">Bacterial flagellum</keyword>
<comment type="subcellular location">
    <subcellularLocation>
        <location evidence="2 8">Bacterial flagellum basal body</location>
    </subcellularLocation>
</comment>
<evidence type="ECO:0000256" key="2">
    <source>
        <dbReference type="ARBA" id="ARBA00004117"/>
    </source>
</evidence>